<evidence type="ECO:0000256" key="1">
    <source>
        <dbReference type="ARBA" id="ARBA00004496"/>
    </source>
</evidence>
<dbReference type="EMBL" id="MKIE01000004">
    <property type="protein sequence ID" value="OHW62314.1"/>
    <property type="molecule type" value="Genomic_DNA"/>
</dbReference>
<dbReference type="InterPro" id="IPR000890">
    <property type="entry name" value="Aliphatic_acid_kin_short-chain"/>
</dbReference>
<dbReference type="Proteomes" id="UP000180254">
    <property type="component" value="Unassembled WGS sequence"/>
</dbReference>
<comment type="subcellular location">
    <subcellularLocation>
        <location evidence="1 9">Cytoplasm</location>
    </subcellularLocation>
</comment>
<dbReference type="RefSeq" id="WP_211266302.1">
    <property type="nucleotide sequence ID" value="NZ_MKIE01000004.1"/>
</dbReference>
<dbReference type="NCBIfam" id="NF002834">
    <property type="entry name" value="PRK03011.1-5"/>
    <property type="match status" value="1"/>
</dbReference>
<dbReference type="PROSITE" id="PS01076">
    <property type="entry name" value="ACETATE_KINASE_2"/>
    <property type="match status" value="1"/>
</dbReference>
<dbReference type="NCBIfam" id="TIGR02707">
    <property type="entry name" value="butyr_kinase"/>
    <property type="match status" value="1"/>
</dbReference>
<organism evidence="11 12">
    <name type="scientific">Andreesenia angusta</name>
    <dbReference type="NCBI Taxonomy" id="39480"/>
    <lineage>
        <taxon>Bacteria</taxon>
        <taxon>Bacillati</taxon>
        <taxon>Bacillota</taxon>
        <taxon>Tissierellia</taxon>
        <taxon>Tissierellales</taxon>
        <taxon>Gottschalkiaceae</taxon>
        <taxon>Andreesenia</taxon>
    </lineage>
</organism>
<name>A0A1S1V735_9FIRM</name>
<proteinExistence type="inferred from homology"/>
<evidence type="ECO:0000256" key="2">
    <source>
        <dbReference type="ARBA" id="ARBA00008748"/>
    </source>
</evidence>
<evidence type="ECO:0000313" key="12">
    <source>
        <dbReference type="Proteomes" id="UP000180254"/>
    </source>
</evidence>
<dbReference type="GO" id="GO:0005737">
    <property type="term" value="C:cytoplasm"/>
    <property type="evidence" value="ECO:0007669"/>
    <property type="project" value="UniProtKB-SubCell"/>
</dbReference>
<dbReference type="SUPFAM" id="SSF53067">
    <property type="entry name" value="Actin-like ATPase domain"/>
    <property type="match status" value="2"/>
</dbReference>
<accession>A0A1S1V735</accession>
<comment type="caution">
    <text evidence="11">The sequence shown here is derived from an EMBL/GenBank/DDBJ whole genome shotgun (WGS) entry which is preliminary data.</text>
</comment>
<evidence type="ECO:0000256" key="10">
    <source>
        <dbReference type="RuleBase" id="RU003835"/>
    </source>
</evidence>
<dbReference type="InterPro" id="IPR011245">
    <property type="entry name" value="Butyrate_kin"/>
</dbReference>
<dbReference type="AlphaFoldDB" id="A0A1S1V735"/>
<dbReference type="Pfam" id="PF00871">
    <property type="entry name" value="Acetate_kinase"/>
    <property type="match status" value="1"/>
</dbReference>
<keyword evidence="6 9" id="KW-0418">Kinase</keyword>
<sequence length="358" mass="39171">MNRYRVLAINPGATSTKLAVFEDESKQLEVVVRHGVEELSSFGSIMNQHIYRKKLVLDSLAKRNIELSSFDAVVGRGGLLKPLQSGTYLISEEMVEDLSSLKYGEHASNLGAIIAKELGDSVNIPSYVVDPVSVDEMNLLSRFSGMPEIQRKSAFHALNQKSVAKRASMELGLFYEKSNFIVAHLGSGISVGVHSMGSVVDVNDALYGDGPFSPERAGSVPPGELIRLCFSGKYTEAELLAKLTRESGLLGYLNTNDARAVVKLIDSGDRYAELVYKAMAYQIAKQIGASSIVVYGMVNAIVLTGGLAHEPMIVNWIKERIEFLNVPLLVYPGEDEMKAMAEGALRVLKKFETAKTYR</sequence>
<dbReference type="PANTHER" id="PTHR21060">
    <property type="entry name" value="ACETATE KINASE"/>
    <property type="match status" value="1"/>
</dbReference>
<dbReference type="PRINTS" id="PR00471">
    <property type="entry name" value="ACETATEKNASE"/>
</dbReference>
<evidence type="ECO:0000256" key="7">
    <source>
        <dbReference type="ARBA" id="ARBA00022840"/>
    </source>
</evidence>
<comment type="similarity">
    <text evidence="2 9 10">Belongs to the acetokinase family.</text>
</comment>
<evidence type="ECO:0000256" key="5">
    <source>
        <dbReference type="ARBA" id="ARBA00022741"/>
    </source>
</evidence>
<dbReference type="GO" id="GO:0006083">
    <property type="term" value="P:acetate metabolic process"/>
    <property type="evidence" value="ECO:0007669"/>
    <property type="project" value="TreeGrafter"/>
</dbReference>
<evidence type="ECO:0000256" key="9">
    <source>
        <dbReference type="HAMAP-Rule" id="MF_00542"/>
    </source>
</evidence>
<dbReference type="CDD" id="cd24011">
    <property type="entry name" value="ASKHA_NBD_BK"/>
    <property type="match status" value="1"/>
</dbReference>
<keyword evidence="7 9" id="KW-0067">ATP-binding</keyword>
<dbReference type="EC" id="2.7.2.7" evidence="9"/>
<protein>
    <recommendedName>
        <fullName evidence="9">Probable butyrate kinase</fullName>
        <shortName evidence="9">BK</shortName>
        <ecNumber evidence="9">2.7.2.7</ecNumber>
    </recommendedName>
    <alternativeName>
        <fullName evidence="9">Branched-chain carboxylic acid kinase</fullName>
    </alternativeName>
</protein>
<gene>
    <name evidence="11" type="primary">buk2</name>
    <name evidence="9" type="synonym">buk</name>
    <name evidence="11" type="ORF">EUAN_13840</name>
</gene>
<evidence type="ECO:0000256" key="4">
    <source>
        <dbReference type="ARBA" id="ARBA00022679"/>
    </source>
</evidence>
<reference evidence="11 12" key="1">
    <citation type="submission" date="2016-09" db="EMBL/GenBank/DDBJ databases">
        <title>Genome sequence of Eubacterium angustum.</title>
        <authorList>
            <person name="Poehlein A."/>
            <person name="Daniel R."/>
        </authorList>
    </citation>
    <scope>NUCLEOTIDE SEQUENCE [LARGE SCALE GENOMIC DNA]</scope>
    <source>
        <strain evidence="11 12">DSM 1989</strain>
    </source>
</reference>
<dbReference type="InterPro" id="IPR023865">
    <property type="entry name" value="Aliphatic_acid_kinase_CS"/>
</dbReference>
<dbReference type="PANTHER" id="PTHR21060:SF3">
    <property type="entry name" value="BUTYRATE KINASE 2-RELATED"/>
    <property type="match status" value="1"/>
</dbReference>
<dbReference type="GO" id="GO:0008776">
    <property type="term" value="F:acetate kinase activity"/>
    <property type="evidence" value="ECO:0007669"/>
    <property type="project" value="TreeGrafter"/>
</dbReference>
<dbReference type="Gene3D" id="3.30.420.40">
    <property type="match status" value="2"/>
</dbReference>
<dbReference type="InterPro" id="IPR043129">
    <property type="entry name" value="ATPase_NBD"/>
</dbReference>
<evidence type="ECO:0000256" key="3">
    <source>
        <dbReference type="ARBA" id="ARBA00022490"/>
    </source>
</evidence>
<dbReference type="STRING" id="39480.EUAN_13840"/>
<dbReference type="HAMAP" id="MF_00542">
    <property type="entry name" value="Butyrate_kinase"/>
    <property type="match status" value="1"/>
</dbReference>
<evidence type="ECO:0000256" key="8">
    <source>
        <dbReference type="ARBA" id="ARBA00048596"/>
    </source>
</evidence>
<keyword evidence="4 9" id="KW-0808">Transferase</keyword>
<evidence type="ECO:0000256" key="6">
    <source>
        <dbReference type="ARBA" id="ARBA00022777"/>
    </source>
</evidence>
<keyword evidence="5 9" id="KW-0547">Nucleotide-binding</keyword>
<dbReference type="GO" id="GO:0047761">
    <property type="term" value="F:butyrate kinase activity"/>
    <property type="evidence" value="ECO:0007669"/>
    <property type="project" value="UniProtKB-UniRule"/>
</dbReference>
<evidence type="ECO:0000313" key="11">
    <source>
        <dbReference type="EMBL" id="OHW62314.1"/>
    </source>
</evidence>
<comment type="catalytic activity">
    <reaction evidence="8 9">
        <text>butanoate + ATP = butanoyl phosphate + ADP</text>
        <dbReference type="Rhea" id="RHEA:13585"/>
        <dbReference type="ChEBI" id="CHEBI:17968"/>
        <dbReference type="ChEBI" id="CHEBI:30616"/>
        <dbReference type="ChEBI" id="CHEBI:58079"/>
        <dbReference type="ChEBI" id="CHEBI:456216"/>
        <dbReference type="EC" id="2.7.2.7"/>
    </reaction>
</comment>
<keyword evidence="3 9" id="KW-0963">Cytoplasm</keyword>
<dbReference type="PIRSF" id="PIRSF036458">
    <property type="entry name" value="Butyrate_kin"/>
    <property type="match status" value="1"/>
</dbReference>
<keyword evidence="12" id="KW-1185">Reference proteome</keyword>
<dbReference type="GO" id="GO:0005524">
    <property type="term" value="F:ATP binding"/>
    <property type="evidence" value="ECO:0007669"/>
    <property type="project" value="UniProtKB-KW"/>
</dbReference>